<evidence type="ECO:0000313" key="2">
    <source>
        <dbReference type="Proteomes" id="UP001498421"/>
    </source>
</evidence>
<proteinExistence type="predicted"/>
<reference evidence="1 2" key="1">
    <citation type="journal article" date="2025" name="Microbiol. Resour. Announc.">
        <title>Draft genome sequences for Neonectria magnoliae and Neonectria punicea, canker pathogens of Liriodendron tulipifera and Acer saccharum in West Virginia.</title>
        <authorList>
            <person name="Petronek H.M."/>
            <person name="Kasson M.T."/>
            <person name="Metheny A.M."/>
            <person name="Stauder C.M."/>
            <person name="Lovett B."/>
            <person name="Lynch S.C."/>
            <person name="Garnas J.R."/>
            <person name="Kasson L.R."/>
            <person name="Stajich J.E."/>
        </authorList>
    </citation>
    <scope>NUCLEOTIDE SEQUENCE [LARGE SCALE GENOMIC DNA]</scope>
    <source>
        <strain evidence="1 2">NRRL 64651</strain>
    </source>
</reference>
<keyword evidence="2" id="KW-1185">Reference proteome</keyword>
<evidence type="ECO:0000313" key="1">
    <source>
        <dbReference type="EMBL" id="KAK7416560.1"/>
    </source>
</evidence>
<accession>A0ABR1H634</accession>
<organism evidence="1 2">
    <name type="scientific">Neonectria magnoliae</name>
    <dbReference type="NCBI Taxonomy" id="2732573"/>
    <lineage>
        <taxon>Eukaryota</taxon>
        <taxon>Fungi</taxon>
        <taxon>Dikarya</taxon>
        <taxon>Ascomycota</taxon>
        <taxon>Pezizomycotina</taxon>
        <taxon>Sordariomycetes</taxon>
        <taxon>Hypocreomycetidae</taxon>
        <taxon>Hypocreales</taxon>
        <taxon>Nectriaceae</taxon>
        <taxon>Neonectria</taxon>
    </lineage>
</organism>
<protein>
    <submittedName>
        <fullName evidence="1">Uncharacterized protein</fullName>
    </submittedName>
</protein>
<gene>
    <name evidence="1" type="ORF">QQZ08_011958</name>
</gene>
<comment type="caution">
    <text evidence="1">The sequence shown here is derived from an EMBL/GenBank/DDBJ whole genome shotgun (WGS) entry which is preliminary data.</text>
</comment>
<dbReference type="Proteomes" id="UP001498421">
    <property type="component" value="Unassembled WGS sequence"/>
</dbReference>
<sequence>MCYPTTITYNCAKCKSFIATKEKVLPCKKKLRDPEWEDTCRLEEKPLNLVIEWSEDKCEKCAELAKDDEEWMVV</sequence>
<name>A0ABR1H634_9HYPO</name>
<dbReference type="EMBL" id="JAZAVK010000205">
    <property type="protein sequence ID" value="KAK7416560.1"/>
    <property type="molecule type" value="Genomic_DNA"/>
</dbReference>